<evidence type="ECO:0000256" key="3">
    <source>
        <dbReference type="ARBA" id="ARBA00022801"/>
    </source>
</evidence>
<dbReference type="GO" id="GO:0005524">
    <property type="term" value="F:ATP binding"/>
    <property type="evidence" value="ECO:0007669"/>
    <property type="project" value="UniProtKB-KW"/>
</dbReference>
<evidence type="ECO:0000259" key="8">
    <source>
        <dbReference type="PROSITE" id="PS51192"/>
    </source>
</evidence>
<dbReference type="SMART" id="SM00891">
    <property type="entry name" value="ERCC4"/>
    <property type="match status" value="1"/>
</dbReference>
<keyword evidence="1" id="KW-0547">Nucleotide-binding</keyword>
<dbReference type="InterPro" id="IPR001650">
    <property type="entry name" value="Helicase_C-like"/>
</dbReference>
<dbReference type="GO" id="GO:0004518">
    <property type="term" value="F:nuclease activity"/>
    <property type="evidence" value="ECO:0007669"/>
    <property type="project" value="InterPro"/>
</dbReference>
<reference evidence="10 11" key="1">
    <citation type="journal article" date="2010" name="Stand. Genomic Sci.">
        <title>Complete genome sequence of Methanoplanus petrolearius type strain (SEBR 4847).</title>
        <authorList>
            <person name="Brambilla E."/>
            <person name="Djao O.D."/>
            <person name="Daligault H."/>
            <person name="Lapidus A."/>
            <person name="Lucas S."/>
            <person name="Hammon N."/>
            <person name="Nolan M."/>
            <person name="Tice H."/>
            <person name="Cheng J.F."/>
            <person name="Han C."/>
            <person name="Tapia R."/>
            <person name="Goodwin L."/>
            <person name="Pitluck S."/>
            <person name="Liolios K."/>
            <person name="Ivanova N."/>
            <person name="Mavromatis K."/>
            <person name="Mikhailova N."/>
            <person name="Pati A."/>
            <person name="Chen A."/>
            <person name="Palaniappan K."/>
            <person name="Land M."/>
            <person name="Hauser L."/>
            <person name="Chang Y.J."/>
            <person name="Jeffries C.D."/>
            <person name="Rohde M."/>
            <person name="Spring S."/>
            <person name="Sikorski J."/>
            <person name="Goker M."/>
            <person name="Woyke T."/>
            <person name="Bristow J."/>
            <person name="Eisen J.A."/>
            <person name="Markowitz V."/>
            <person name="Hugenholtz P."/>
            <person name="Kyrpides N.C."/>
            <person name="Klenk H.P."/>
        </authorList>
    </citation>
    <scope>NUCLEOTIDE SEQUENCE [LARGE SCALE GENOMIC DNA]</scope>
    <source>
        <strain evidence="11">DSM 11571 / OCM 486 / SEBR 4847</strain>
    </source>
</reference>
<dbReference type="Pfam" id="PF12826">
    <property type="entry name" value="HHH_2"/>
    <property type="match status" value="1"/>
</dbReference>
<dbReference type="InterPro" id="IPR011545">
    <property type="entry name" value="DEAD/DEAH_box_helicase_dom"/>
</dbReference>
<keyword evidence="6" id="KW-0234">DNA repair</keyword>
<evidence type="ECO:0000256" key="4">
    <source>
        <dbReference type="ARBA" id="ARBA00022806"/>
    </source>
</evidence>
<dbReference type="PROSITE" id="PS51192">
    <property type="entry name" value="HELICASE_ATP_BIND_1"/>
    <property type="match status" value="1"/>
</dbReference>
<keyword evidence="5" id="KW-0067">ATP-binding</keyword>
<feature type="domain" description="Helicase ATP-binding" evidence="8">
    <location>
        <begin position="23"/>
        <end position="194"/>
    </location>
</feature>
<dbReference type="eggNOG" id="arCOG00872">
    <property type="taxonomic scope" value="Archaea"/>
</dbReference>
<proteinExistence type="predicted"/>
<dbReference type="GO" id="GO:0006281">
    <property type="term" value="P:DNA repair"/>
    <property type="evidence" value="ECO:0007669"/>
    <property type="project" value="UniProtKB-KW"/>
</dbReference>
<dbReference type="SUPFAM" id="SSF52540">
    <property type="entry name" value="P-loop containing nucleoside triphosphate hydrolases"/>
    <property type="match status" value="1"/>
</dbReference>
<organism evidence="10 11">
    <name type="scientific">Methanolacinia petrolearia (strain DSM 11571 / OCM 486 / SEBR 4847)</name>
    <name type="common">Methanoplanus petrolearius</name>
    <dbReference type="NCBI Taxonomy" id="679926"/>
    <lineage>
        <taxon>Archaea</taxon>
        <taxon>Methanobacteriati</taxon>
        <taxon>Methanobacteriota</taxon>
        <taxon>Stenosarchaea group</taxon>
        <taxon>Methanomicrobia</taxon>
        <taxon>Methanomicrobiales</taxon>
        <taxon>Methanomicrobiaceae</taxon>
        <taxon>Methanolacinia</taxon>
    </lineage>
</organism>
<dbReference type="SUPFAM" id="SSF47781">
    <property type="entry name" value="RuvA domain 2-like"/>
    <property type="match status" value="1"/>
</dbReference>
<evidence type="ECO:0000313" key="10">
    <source>
        <dbReference type="EMBL" id="ADN35566.1"/>
    </source>
</evidence>
<dbReference type="Pfam" id="PF02732">
    <property type="entry name" value="ERCC4"/>
    <property type="match status" value="1"/>
</dbReference>
<gene>
    <name evidence="10" type="ordered locus">Mpet_0792</name>
</gene>
<keyword evidence="3" id="KW-0378">Hydrolase</keyword>
<dbReference type="GO" id="GO:0016787">
    <property type="term" value="F:hydrolase activity"/>
    <property type="evidence" value="ECO:0007669"/>
    <property type="project" value="UniProtKB-KW"/>
</dbReference>
<dbReference type="KEGG" id="mpi:Mpet_0792"/>
<dbReference type="NCBIfam" id="NF010337">
    <property type="entry name" value="PRK13766.1"/>
    <property type="match status" value="1"/>
</dbReference>
<evidence type="ECO:0000259" key="9">
    <source>
        <dbReference type="PROSITE" id="PS51194"/>
    </source>
</evidence>
<dbReference type="Pfam" id="PF21210">
    <property type="entry name" value="RNA_helicase_helical"/>
    <property type="match status" value="1"/>
</dbReference>
<dbReference type="InterPro" id="IPR041663">
    <property type="entry name" value="DisA/LigA_HHH"/>
</dbReference>
<dbReference type="EMBL" id="CP002117">
    <property type="protein sequence ID" value="ADN35566.1"/>
    <property type="molecule type" value="Genomic_DNA"/>
</dbReference>
<dbReference type="CDD" id="cd20075">
    <property type="entry name" value="XPF_nuclease_XPF_arch"/>
    <property type="match status" value="1"/>
</dbReference>
<dbReference type="RefSeq" id="WP_013328744.1">
    <property type="nucleotide sequence ID" value="NC_014507.1"/>
</dbReference>
<evidence type="ECO:0000256" key="7">
    <source>
        <dbReference type="SAM" id="MobiDB-lite"/>
    </source>
</evidence>
<keyword evidence="4 10" id="KW-0347">Helicase</keyword>
<feature type="region of interest" description="Disordered" evidence="7">
    <location>
        <begin position="524"/>
        <end position="544"/>
    </location>
</feature>
<dbReference type="Gene3D" id="3.40.50.300">
    <property type="entry name" value="P-loop containing nucleotide triphosphate hydrolases"/>
    <property type="match status" value="2"/>
</dbReference>
<dbReference type="SMART" id="SM00490">
    <property type="entry name" value="HELICc"/>
    <property type="match status" value="1"/>
</dbReference>
<dbReference type="SMART" id="SM00487">
    <property type="entry name" value="DEXDc"/>
    <property type="match status" value="1"/>
</dbReference>
<dbReference type="STRING" id="679926.Mpet_0792"/>
<dbReference type="Gene3D" id="3.40.50.10130">
    <property type="match status" value="1"/>
</dbReference>
<evidence type="ECO:0000256" key="6">
    <source>
        <dbReference type="ARBA" id="ARBA00023204"/>
    </source>
</evidence>
<dbReference type="GO" id="GO:0004386">
    <property type="term" value="F:helicase activity"/>
    <property type="evidence" value="ECO:0007669"/>
    <property type="project" value="UniProtKB-KW"/>
</dbReference>
<dbReference type="OrthoDB" id="9764at2157"/>
<dbReference type="Gene3D" id="1.20.1320.20">
    <property type="entry name" value="hef helicase domain"/>
    <property type="match status" value="1"/>
</dbReference>
<sequence length="766" mass="85236">MNYISHPLIRPESIEERQYQFSIALRAQDGNTMVVLPTGLGKTAVATIAAAARMKSTGGRFLMMAPTKPLVDQHLKTFERDFIDPEDEAFSGFALFTGETKTSERQRLWREKRFIFATPQIIKNDIIAGRYSLKDVSLLVVDECHRAVGNYAYVFIAQEYMKTSRHPLILAMTASPGSQEDKVAEVCSNLDIQIIETRTEEDPDVRPYIHQRDLKYVDVPLPPGIKVVTDGLKEILQNRLDTLTKMSFVVPKAERLTMKALNGLKGQINATMRTNTRDAYQAMSIHAELMKIKHAITLGESQGSMVLKNYLFKLLSEGTSPSGTKAGKRLAADPLFGEIIDEASSWEKEIHPKPEIAAEIVEKQLEEFPDSRIIIFANYRDSVNLLDEYLKGRGIDCKKFIGQASRDSEKGLSQKKQIETLTGFRNGEFRVLIATSVGEEGLDVPSTDLVIFYEAVPSEIRSIQRKGRTGRHGSGSIIVLVTKGTSDETFRYVSQNREKTMKKGIAGLASATATQEHSHLGAAETGFGSTADTGSQESEPSRKGQISIDSFIQAGPSIIADDRETSSKVLELLHTKGASISLERLEYGDYAIGDRIIVERKTTRDFADSLIERDLLGQVKRMAEMCMKPVVIIEGEELYSQRNINPNAIRGALAAMSIGMGITIIQTKDAEDTAEMLYVLAGREESEYGPSKSPHFHKTYRSERESLEYVISSFPSIGPKNARDLLDHFGSIQDIMNANIEELKVVPGIGDKIAKSVFELSRKKYR</sequence>
<feature type="compositionally biased region" description="Polar residues" evidence="7">
    <location>
        <begin position="527"/>
        <end position="538"/>
    </location>
</feature>
<dbReference type="CDD" id="cd12089">
    <property type="entry name" value="Hef_ID"/>
    <property type="match status" value="1"/>
</dbReference>
<dbReference type="InterPro" id="IPR014001">
    <property type="entry name" value="Helicase_ATP-bd"/>
</dbReference>
<evidence type="ECO:0000256" key="5">
    <source>
        <dbReference type="ARBA" id="ARBA00022840"/>
    </source>
</evidence>
<dbReference type="Proteomes" id="UP000006565">
    <property type="component" value="Chromosome"/>
</dbReference>
<dbReference type="SUPFAM" id="SSF52980">
    <property type="entry name" value="Restriction endonuclease-like"/>
    <property type="match status" value="1"/>
</dbReference>
<keyword evidence="2" id="KW-0227">DNA damage</keyword>
<dbReference type="InterPro" id="IPR027417">
    <property type="entry name" value="P-loop_NTPase"/>
</dbReference>
<dbReference type="Gene3D" id="1.10.150.20">
    <property type="entry name" value="5' to 3' exonuclease, C-terminal subdomain"/>
    <property type="match status" value="1"/>
</dbReference>
<dbReference type="Pfam" id="PF00271">
    <property type="entry name" value="Helicase_C"/>
    <property type="match status" value="1"/>
</dbReference>
<evidence type="ECO:0000256" key="2">
    <source>
        <dbReference type="ARBA" id="ARBA00022763"/>
    </source>
</evidence>
<dbReference type="InterPro" id="IPR041755">
    <property type="entry name" value="Hef_ID"/>
</dbReference>
<dbReference type="GO" id="GO:0003677">
    <property type="term" value="F:DNA binding"/>
    <property type="evidence" value="ECO:0007669"/>
    <property type="project" value="InterPro"/>
</dbReference>
<feature type="domain" description="Helicase C-terminal" evidence="9">
    <location>
        <begin position="360"/>
        <end position="516"/>
    </location>
</feature>
<dbReference type="InterPro" id="IPR010994">
    <property type="entry name" value="RuvA_2-like"/>
</dbReference>
<dbReference type="InterPro" id="IPR006166">
    <property type="entry name" value="ERCC4_domain"/>
</dbReference>
<dbReference type="GO" id="GO:0140097">
    <property type="term" value="F:catalytic activity, acting on DNA"/>
    <property type="evidence" value="ECO:0007669"/>
    <property type="project" value="UniProtKB-ARBA"/>
</dbReference>
<name>E1RIX8_METP4</name>
<dbReference type="PROSITE" id="PS51194">
    <property type="entry name" value="HELICASE_CTER"/>
    <property type="match status" value="1"/>
</dbReference>
<accession>E1RIX8</accession>
<protein>
    <submittedName>
        <fullName evidence="10">Helicase domain protein</fullName>
    </submittedName>
</protein>
<dbReference type="InterPro" id="IPR011335">
    <property type="entry name" value="Restrct_endonuc-II-like"/>
</dbReference>
<evidence type="ECO:0000256" key="1">
    <source>
        <dbReference type="ARBA" id="ARBA00022741"/>
    </source>
</evidence>
<dbReference type="AlphaFoldDB" id="E1RIX8"/>
<dbReference type="PANTHER" id="PTHR14025:SF20">
    <property type="entry name" value="FANCONI ANEMIA GROUP M PROTEIN"/>
    <property type="match status" value="1"/>
</dbReference>
<dbReference type="PANTHER" id="PTHR14025">
    <property type="entry name" value="FANCONI ANEMIA GROUP M FANCM FAMILY MEMBER"/>
    <property type="match status" value="1"/>
</dbReference>
<dbReference type="GeneID" id="9743247"/>
<evidence type="ECO:0000313" key="11">
    <source>
        <dbReference type="Proteomes" id="UP000006565"/>
    </source>
</evidence>
<keyword evidence="11" id="KW-1185">Reference proteome</keyword>
<dbReference type="Pfam" id="PF00270">
    <property type="entry name" value="DEAD"/>
    <property type="match status" value="1"/>
</dbReference>
<dbReference type="HOGENOM" id="CLU_002513_3_1_2"/>